<feature type="transmembrane region" description="Helical" evidence="1">
    <location>
        <begin position="46"/>
        <end position="65"/>
    </location>
</feature>
<organism evidence="2 3">
    <name type="scientific">Candidatus Argoarchaeum ethanivorans</name>
    <dbReference type="NCBI Taxonomy" id="2608793"/>
    <lineage>
        <taxon>Archaea</taxon>
        <taxon>Methanobacteriati</taxon>
        <taxon>Methanobacteriota</taxon>
        <taxon>Stenosarchaea group</taxon>
        <taxon>Methanomicrobia</taxon>
        <taxon>Methanosarcinales</taxon>
        <taxon>Methanosarcinales incertae sedis</taxon>
        <taxon>GOM Arc I cluster</taxon>
        <taxon>Candidatus Argoarchaeum</taxon>
    </lineage>
</organism>
<name>A0A8B3S274_9EURY</name>
<accession>A0A8B3S274</accession>
<reference evidence="3" key="1">
    <citation type="submission" date="2019-01" db="EMBL/GenBank/DDBJ databases">
        <title>Anaerobic oxidation of ethane by archaea from a marine hydrocarbon seep.</title>
        <authorList>
            <person name="Musat F."/>
        </authorList>
    </citation>
    <scope>NUCLEOTIDE SEQUENCE [LARGE SCALE GENOMIC DNA]</scope>
</reference>
<evidence type="ECO:0000313" key="2">
    <source>
        <dbReference type="EMBL" id="RZB29356.1"/>
    </source>
</evidence>
<dbReference type="Proteomes" id="UP000291831">
    <property type="component" value="Unassembled WGS sequence"/>
</dbReference>
<dbReference type="EMBL" id="RPGO01000029">
    <property type="protein sequence ID" value="RZB29356.1"/>
    <property type="molecule type" value="Genomic_DNA"/>
</dbReference>
<protein>
    <submittedName>
        <fullName evidence="2">Uncharacterized protein</fullName>
    </submittedName>
</protein>
<comment type="caution">
    <text evidence="2">The sequence shown here is derived from an EMBL/GenBank/DDBJ whole genome shotgun (WGS) entry which is preliminary data.</text>
</comment>
<keyword evidence="1" id="KW-0472">Membrane</keyword>
<proteinExistence type="predicted"/>
<evidence type="ECO:0000256" key="1">
    <source>
        <dbReference type="SAM" id="Phobius"/>
    </source>
</evidence>
<gene>
    <name evidence="2" type="ORF">AEth_01324</name>
</gene>
<dbReference type="AlphaFoldDB" id="A0A8B3S274"/>
<evidence type="ECO:0000313" key="3">
    <source>
        <dbReference type="Proteomes" id="UP000291831"/>
    </source>
</evidence>
<sequence>MVILNNSLLQNGTILLTNGSLNLTLDVIAENLTGKLVSDSSVLSKFFPIITLIIGALLTYFLNIFQIQKRENKERCRYEYTLITDILDISKEENKQDKMVKYYDKEKRNPDFRKIENYKLIVEFMKDVLDGKTVDKKDLERIQTDLIKKI</sequence>
<keyword evidence="1" id="KW-0812">Transmembrane</keyword>
<keyword evidence="1" id="KW-1133">Transmembrane helix</keyword>